<proteinExistence type="predicted"/>
<feature type="compositionally biased region" description="Basic and acidic residues" evidence="1">
    <location>
        <begin position="151"/>
        <end position="164"/>
    </location>
</feature>
<feature type="compositionally biased region" description="Polar residues" evidence="1">
    <location>
        <begin position="102"/>
        <end position="111"/>
    </location>
</feature>
<feature type="region of interest" description="Disordered" evidence="1">
    <location>
        <begin position="78"/>
        <end position="165"/>
    </location>
</feature>
<dbReference type="KEGG" id="pbar:105429630"/>
<feature type="compositionally biased region" description="Basic and acidic residues" evidence="1">
    <location>
        <begin position="89"/>
        <end position="101"/>
    </location>
</feature>
<organism evidence="2 3">
    <name type="scientific">Pogonomyrmex barbatus</name>
    <name type="common">red harvester ant</name>
    <dbReference type="NCBI Taxonomy" id="144034"/>
    <lineage>
        <taxon>Eukaryota</taxon>
        <taxon>Metazoa</taxon>
        <taxon>Ecdysozoa</taxon>
        <taxon>Arthropoda</taxon>
        <taxon>Hexapoda</taxon>
        <taxon>Insecta</taxon>
        <taxon>Pterygota</taxon>
        <taxon>Neoptera</taxon>
        <taxon>Endopterygota</taxon>
        <taxon>Hymenoptera</taxon>
        <taxon>Apocrita</taxon>
        <taxon>Aculeata</taxon>
        <taxon>Formicoidea</taxon>
        <taxon>Formicidae</taxon>
        <taxon>Myrmicinae</taxon>
        <taxon>Pogonomyrmex</taxon>
    </lineage>
</organism>
<gene>
    <name evidence="3 4" type="primary">LOC105429630</name>
</gene>
<evidence type="ECO:0000313" key="4">
    <source>
        <dbReference type="RefSeq" id="XP_011641045.1"/>
    </source>
</evidence>
<dbReference type="AlphaFoldDB" id="A0A6I9WNC4"/>
<dbReference type="GeneID" id="105429630"/>
<dbReference type="Proteomes" id="UP000504615">
    <property type="component" value="Unplaced"/>
</dbReference>
<evidence type="ECO:0000256" key="1">
    <source>
        <dbReference type="SAM" id="MobiDB-lite"/>
    </source>
</evidence>
<dbReference type="RefSeq" id="XP_011641044.1">
    <property type="nucleotide sequence ID" value="XM_011642742.1"/>
</dbReference>
<name>A0A6I9WNC4_9HYME</name>
<reference evidence="3 4" key="1">
    <citation type="submission" date="2025-04" db="UniProtKB">
        <authorList>
            <consortium name="RefSeq"/>
        </authorList>
    </citation>
    <scope>IDENTIFICATION</scope>
</reference>
<protein>
    <submittedName>
        <fullName evidence="3 4">Protein MNN4-like</fullName>
    </submittedName>
</protein>
<dbReference type="RefSeq" id="XP_011641045.1">
    <property type="nucleotide sequence ID" value="XM_011642743.1"/>
</dbReference>
<sequence length="205" mass="23641">MFGRPRMARAAFARASNRASFGCSVTGFTVDQRFIEARIQREASPEYQLLNTVIEEARLNSIALEEWRNLINEKLAKKERKKKKKKKKEKETKEKDSKEVTGSDSNNTGPSNYCMDMAENESAIDETQQQASDGENAEMLPSERVMQMEEEEKREQEEKKRYRDPPTVFKDLIDVQAEYDGLVDALKEKLNDEEQTCLDELCLGE</sequence>
<dbReference type="OrthoDB" id="21221at2759"/>
<accession>A0A6I9WNC4</accession>
<evidence type="ECO:0000313" key="2">
    <source>
        <dbReference type="Proteomes" id="UP000504615"/>
    </source>
</evidence>
<feature type="compositionally biased region" description="Basic residues" evidence="1">
    <location>
        <begin position="78"/>
        <end position="88"/>
    </location>
</feature>
<keyword evidence="2" id="KW-1185">Reference proteome</keyword>
<evidence type="ECO:0000313" key="3">
    <source>
        <dbReference type="RefSeq" id="XP_011641044.1"/>
    </source>
</evidence>